<dbReference type="Gene3D" id="3.40.1280.10">
    <property type="match status" value="1"/>
</dbReference>
<keyword evidence="5" id="KW-0819">tRNA processing</keyword>
<reference evidence="7" key="1">
    <citation type="submission" date="2018-05" db="EMBL/GenBank/DDBJ databases">
        <authorList>
            <person name="Lanie J.A."/>
            <person name="Ng W.-L."/>
            <person name="Kazmierczak K.M."/>
            <person name="Andrzejewski T.M."/>
            <person name="Davidsen T.M."/>
            <person name="Wayne K.J."/>
            <person name="Tettelin H."/>
            <person name="Glass J.I."/>
            <person name="Rusch D."/>
            <person name="Podicherti R."/>
            <person name="Tsui H.-C.T."/>
            <person name="Winkler M.E."/>
        </authorList>
    </citation>
    <scope>NUCLEOTIDE SEQUENCE</scope>
</reference>
<dbReference type="SUPFAM" id="SSF75217">
    <property type="entry name" value="alpha/beta knot"/>
    <property type="match status" value="1"/>
</dbReference>
<dbReference type="PANTHER" id="PTHR42971">
    <property type="entry name" value="TRNA (CYTIDINE(34)-2'-O)-METHYLTRANSFERASE"/>
    <property type="match status" value="1"/>
</dbReference>
<dbReference type="HAMAP" id="MF_01885">
    <property type="entry name" value="tRNA_methyltr_TrmL"/>
    <property type="match status" value="1"/>
</dbReference>
<name>A0A381ZBM8_9ZZZZ</name>
<dbReference type="GO" id="GO:0003723">
    <property type="term" value="F:RNA binding"/>
    <property type="evidence" value="ECO:0007669"/>
    <property type="project" value="InterPro"/>
</dbReference>
<gene>
    <name evidence="7" type="ORF">METZ01_LOCUS139552</name>
</gene>
<dbReference type="Pfam" id="PF00588">
    <property type="entry name" value="SpoU_methylase"/>
    <property type="match status" value="1"/>
</dbReference>
<dbReference type="EMBL" id="UINC01020704">
    <property type="protein sequence ID" value="SVA86698.1"/>
    <property type="molecule type" value="Genomic_DNA"/>
</dbReference>
<evidence type="ECO:0000313" key="7">
    <source>
        <dbReference type="EMBL" id="SVA86698.1"/>
    </source>
</evidence>
<feature type="domain" description="tRNA/rRNA methyltransferase SpoU type" evidence="6">
    <location>
        <begin position="39"/>
        <end position="175"/>
    </location>
</feature>
<evidence type="ECO:0000256" key="5">
    <source>
        <dbReference type="ARBA" id="ARBA00022694"/>
    </source>
</evidence>
<dbReference type="InterPro" id="IPR029026">
    <property type="entry name" value="tRNA_m1G_MTases_N"/>
</dbReference>
<keyword evidence="3" id="KW-0808">Transferase</keyword>
<evidence type="ECO:0000256" key="2">
    <source>
        <dbReference type="ARBA" id="ARBA00022603"/>
    </source>
</evidence>
<evidence type="ECO:0000256" key="3">
    <source>
        <dbReference type="ARBA" id="ARBA00022679"/>
    </source>
</evidence>
<dbReference type="PANTHER" id="PTHR42971:SF1">
    <property type="entry name" value="TRNA (CYTIDINE(34)-2'-O)-METHYLTRANSFERASE"/>
    <property type="match status" value="1"/>
</dbReference>
<proteinExistence type="inferred from homology"/>
<dbReference type="AlphaFoldDB" id="A0A381ZBM8"/>
<dbReference type="InterPro" id="IPR016914">
    <property type="entry name" value="TrmL"/>
</dbReference>
<keyword evidence="4" id="KW-0949">S-adenosyl-L-methionine</keyword>
<accession>A0A381ZBM8</accession>
<organism evidence="7">
    <name type="scientific">marine metagenome</name>
    <dbReference type="NCBI Taxonomy" id="408172"/>
    <lineage>
        <taxon>unclassified sequences</taxon>
        <taxon>metagenomes</taxon>
        <taxon>ecological metagenomes</taxon>
    </lineage>
</organism>
<dbReference type="CDD" id="cd18094">
    <property type="entry name" value="SpoU-like_TrmL"/>
    <property type="match status" value="1"/>
</dbReference>
<evidence type="ECO:0000259" key="6">
    <source>
        <dbReference type="Pfam" id="PF00588"/>
    </source>
</evidence>
<dbReference type="InterPro" id="IPR001537">
    <property type="entry name" value="SpoU_MeTrfase"/>
</dbReference>
<sequence>MARVICPVIAGQSARINHSDGGLFRNTGHNGANQQCCAMRLALYQPDIPQNTGTLIRLCACLDVPIDIIEPCGFTFTDRQLRRAAMDYTKDAELRRHDSWDQFLPQIAGRLVLATTKADSPYTKFTFQADDHILLGQEQSGVPEEVHEQADARLQIPMRKGARSLNIAVAGAMILGEALRQTHGFAAAKG</sequence>
<dbReference type="GO" id="GO:0002130">
    <property type="term" value="P:wobble position ribose methylation"/>
    <property type="evidence" value="ECO:0007669"/>
    <property type="project" value="TreeGrafter"/>
</dbReference>
<keyword evidence="2" id="KW-0489">Methyltransferase</keyword>
<dbReference type="InterPro" id="IPR029028">
    <property type="entry name" value="Alpha/beta_knot_MTases"/>
</dbReference>
<protein>
    <recommendedName>
        <fullName evidence="6">tRNA/rRNA methyltransferase SpoU type domain-containing protein</fullName>
    </recommendedName>
</protein>
<dbReference type="GO" id="GO:0008173">
    <property type="term" value="F:RNA methyltransferase activity"/>
    <property type="evidence" value="ECO:0007669"/>
    <property type="project" value="InterPro"/>
</dbReference>
<keyword evidence="1" id="KW-0963">Cytoplasm</keyword>
<evidence type="ECO:0000256" key="1">
    <source>
        <dbReference type="ARBA" id="ARBA00022490"/>
    </source>
</evidence>
<evidence type="ECO:0000256" key="4">
    <source>
        <dbReference type="ARBA" id="ARBA00022691"/>
    </source>
</evidence>